<evidence type="ECO:0000313" key="4">
    <source>
        <dbReference type="EMBL" id="CAB4174714.1"/>
    </source>
</evidence>
<protein>
    <submittedName>
        <fullName evidence="11">Uncharacterized protein</fullName>
    </submittedName>
</protein>
<name>A0A6J7XK43_9CAUD</name>
<evidence type="ECO:0000313" key="7">
    <source>
        <dbReference type="EMBL" id="CAB4190137.1"/>
    </source>
</evidence>
<dbReference type="EMBL" id="LR797192">
    <property type="protein sequence ID" value="CAB4192795.1"/>
    <property type="molecule type" value="Genomic_DNA"/>
</dbReference>
<dbReference type="EMBL" id="LR797456">
    <property type="protein sequence ID" value="CAB4217826.1"/>
    <property type="molecule type" value="Genomic_DNA"/>
</dbReference>
<feature type="transmembrane region" description="Helical" evidence="1">
    <location>
        <begin position="12"/>
        <end position="32"/>
    </location>
</feature>
<dbReference type="EMBL" id="LR797088">
    <property type="protein sequence ID" value="CAB4186278.1"/>
    <property type="molecule type" value="Genomic_DNA"/>
</dbReference>
<evidence type="ECO:0000313" key="6">
    <source>
        <dbReference type="EMBL" id="CAB4186278.1"/>
    </source>
</evidence>
<gene>
    <name evidence="5" type="ORF">UFOVP1036_5</name>
    <name evidence="6" type="ORF">UFOVP1132_62</name>
    <name evidence="7" type="ORF">UFOVP1190_37</name>
    <name evidence="8" type="ORF">UFOVP1248_90</name>
    <name evidence="9" type="ORF">UFOVP1493_98</name>
    <name evidence="11" type="ORF">UFOVP1584_68</name>
    <name evidence="10" type="ORF">UFOVP1635_98</name>
    <name evidence="2" type="ORF">UFOVP521_40</name>
    <name evidence="3" type="ORF">UFOVP856_12</name>
    <name evidence="4" type="ORF">UFOVP967_76</name>
</gene>
<dbReference type="EMBL" id="LR796991">
    <property type="protein sequence ID" value="CAB4180114.1"/>
    <property type="molecule type" value="Genomic_DNA"/>
</dbReference>
<dbReference type="EMBL" id="LR797496">
    <property type="protein sequence ID" value="CAB4220164.1"/>
    <property type="molecule type" value="Genomic_DNA"/>
</dbReference>
<keyword evidence="1" id="KW-0472">Membrane</keyword>
<dbReference type="EMBL" id="LR796811">
    <property type="protein sequence ID" value="CAB4167166.1"/>
    <property type="molecule type" value="Genomic_DNA"/>
</dbReference>
<evidence type="ECO:0000313" key="3">
    <source>
        <dbReference type="EMBL" id="CAB4167166.1"/>
    </source>
</evidence>
<keyword evidence="1" id="KW-0812">Transmembrane</keyword>
<evidence type="ECO:0000313" key="5">
    <source>
        <dbReference type="EMBL" id="CAB4180114.1"/>
    </source>
</evidence>
<evidence type="ECO:0000313" key="8">
    <source>
        <dbReference type="EMBL" id="CAB4192795.1"/>
    </source>
</evidence>
<organism evidence="11">
    <name type="scientific">uncultured Caudovirales phage</name>
    <dbReference type="NCBI Taxonomy" id="2100421"/>
    <lineage>
        <taxon>Viruses</taxon>
        <taxon>Duplodnaviria</taxon>
        <taxon>Heunggongvirae</taxon>
        <taxon>Uroviricota</taxon>
        <taxon>Caudoviricetes</taxon>
        <taxon>Peduoviridae</taxon>
        <taxon>Maltschvirus</taxon>
        <taxon>Maltschvirus maltsch</taxon>
    </lineage>
</organism>
<dbReference type="EMBL" id="LR796910">
    <property type="protein sequence ID" value="CAB4174714.1"/>
    <property type="molecule type" value="Genomic_DNA"/>
</dbReference>
<keyword evidence="1" id="KW-1133">Transmembrane helix</keyword>
<accession>A0A6J7XK43</accession>
<evidence type="ECO:0000313" key="10">
    <source>
        <dbReference type="EMBL" id="CAB4220164.1"/>
    </source>
</evidence>
<evidence type="ECO:0000313" key="9">
    <source>
        <dbReference type="EMBL" id="CAB4217826.1"/>
    </source>
</evidence>
<evidence type="ECO:0000313" key="2">
    <source>
        <dbReference type="EMBL" id="CAB4148312.1"/>
    </source>
</evidence>
<reference evidence="11" key="1">
    <citation type="submission" date="2020-05" db="EMBL/GenBank/DDBJ databases">
        <authorList>
            <person name="Chiriac C."/>
            <person name="Salcher M."/>
            <person name="Ghai R."/>
            <person name="Kavagutti S V."/>
        </authorList>
    </citation>
    <scope>NUCLEOTIDE SEQUENCE</scope>
</reference>
<evidence type="ECO:0000313" key="11">
    <source>
        <dbReference type="EMBL" id="CAB5231369.1"/>
    </source>
</evidence>
<evidence type="ECO:0000256" key="1">
    <source>
        <dbReference type="SAM" id="Phobius"/>
    </source>
</evidence>
<dbReference type="EMBL" id="LR798432">
    <property type="protein sequence ID" value="CAB5231369.1"/>
    <property type="molecule type" value="Genomic_DNA"/>
</dbReference>
<sequence length="77" mass="8557">MKKKFFEYFATLAGIVAFVKGIIIIFRILGAIGSANTVLTYLGLPHGTIELVESWIDSVLLYFMNLIGETVEISEET</sequence>
<proteinExistence type="predicted"/>
<dbReference type="EMBL" id="LR797145">
    <property type="protein sequence ID" value="CAB4190137.1"/>
    <property type="molecule type" value="Genomic_DNA"/>
</dbReference>
<dbReference type="EMBL" id="LR796496">
    <property type="protein sequence ID" value="CAB4148312.1"/>
    <property type="molecule type" value="Genomic_DNA"/>
</dbReference>